<keyword evidence="3 6" id="KW-0812">Transmembrane</keyword>
<feature type="transmembrane region" description="Helical" evidence="6">
    <location>
        <begin position="135"/>
        <end position="151"/>
    </location>
</feature>
<dbReference type="EMBL" id="RCNU01000004">
    <property type="protein sequence ID" value="RWQ96187.1"/>
    <property type="molecule type" value="Genomic_DNA"/>
</dbReference>
<evidence type="ECO:0000256" key="5">
    <source>
        <dbReference type="ARBA" id="ARBA00023136"/>
    </source>
</evidence>
<dbReference type="NCBIfam" id="TIGR00800">
    <property type="entry name" value="ncs1"/>
    <property type="match status" value="1"/>
</dbReference>
<evidence type="ECO:0000256" key="6">
    <source>
        <dbReference type="SAM" id="Phobius"/>
    </source>
</evidence>
<evidence type="ECO:0000256" key="1">
    <source>
        <dbReference type="ARBA" id="ARBA00004141"/>
    </source>
</evidence>
<dbReference type="GO" id="GO:0015205">
    <property type="term" value="F:nucleobase transmembrane transporter activity"/>
    <property type="evidence" value="ECO:0007669"/>
    <property type="project" value="TreeGrafter"/>
</dbReference>
<accession>A0A443HWH4</accession>
<feature type="transmembrane region" description="Helical" evidence="6">
    <location>
        <begin position="392"/>
        <end position="416"/>
    </location>
</feature>
<feature type="transmembrane region" description="Helical" evidence="6">
    <location>
        <begin position="327"/>
        <end position="346"/>
    </location>
</feature>
<name>A0A443HWH4_BYSSP</name>
<dbReference type="InterPro" id="IPR045225">
    <property type="entry name" value="Uracil/uridine/allantoin_perm"/>
</dbReference>
<evidence type="ECO:0000256" key="3">
    <source>
        <dbReference type="ARBA" id="ARBA00022692"/>
    </source>
</evidence>
<gene>
    <name evidence="7" type="ORF">C8Q69DRAFT_519559</name>
</gene>
<protein>
    <submittedName>
        <fullName evidence="7">Permease for cytosine/purines, uracil, thiamine, allantoin-domain-containing protein</fullName>
    </submittedName>
</protein>
<feature type="transmembrane region" description="Helical" evidence="6">
    <location>
        <begin position="39"/>
        <end position="59"/>
    </location>
</feature>
<dbReference type="PANTHER" id="PTHR30618:SF15">
    <property type="entry name" value="NICOTINAMIDE RIBOSIDE TRANSPORTER 1-RELATED"/>
    <property type="match status" value="1"/>
</dbReference>
<dbReference type="GO" id="GO:0005886">
    <property type="term" value="C:plasma membrane"/>
    <property type="evidence" value="ECO:0007669"/>
    <property type="project" value="TreeGrafter"/>
</dbReference>
<feature type="transmembrane region" description="Helical" evidence="6">
    <location>
        <begin position="71"/>
        <end position="91"/>
    </location>
</feature>
<dbReference type="InterPro" id="IPR012681">
    <property type="entry name" value="NCS1"/>
</dbReference>
<keyword evidence="8" id="KW-1185">Reference proteome</keyword>
<keyword evidence="5 6" id="KW-0472">Membrane</keyword>
<evidence type="ECO:0000256" key="2">
    <source>
        <dbReference type="ARBA" id="ARBA00008974"/>
    </source>
</evidence>
<feature type="transmembrane region" description="Helical" evidence="6">
    <location>
        <begin position="111"/>
        <end position="130"/>
    </location>
</feature>
<feature type="transmembrane region" description="Helical" evidence="6">
    <location>
        <begin position="477"/>
        <end position="497"/>
    </location>
</feature>
<feature type="transmembrane region" description="Helical" evidence="6">
    <location>
        <begin position="237"/>
        <end position="256"/>
    </location>
</feature>
<dbReference type="InterPro" id="IPR001248">
    <property type="entry name" value="Pur-cyt_permease"/>
</dbReference>
<comment type="subcellular location">
    <subcellularLocation>
        <location evidence="1">Membrane</location>
        <topology evidence="1">Multi-pass membrane protein</topology>
    </subcellularLocation>
</comment>
<feature type="transmembrane region" description="Helical" evidence="6">
    <location>
        <begin position="277"/>
        <end position="301"/>
    </location>
</feature>
<dbReference type="RefSeq" id="XP_028485832.1">
    <property type="nucleotide sequence ID" value="XM_028633473.1"/>
</dbReference>
<evidence type="ECO:0000313" key="7">
    <source>
        <dbReference type="EMBL" id="RWQ96187.1"/>
    </source>
</evidence>
<dbReference type="CDD" id="cd11482">
    <property type="entry name" value="SLC-NCS1sbd_NRT1-like"/>
    <property type="match status" value="1"/>
</dbReference>
<keyword evidence="4 6" id="KW-1133">Transmembrane helix</keyword>
<dbReference type="PANTHER" id="PTHR30618">
    <property type="entry name" value="NCS1 FAMILY PURINE/PYRIMIDINE TRANSPORTER"/>
    <property type="match status" value="1"/>
</dbReference>
<dbReference type="AlphaFoldDB" id="A0A443HWH4"/>
<reference evidence="7 8" key="1">
    <citation type="journal article" date="2018" name="Front. Microbiol.">
        <title>Genomic and genetic insights into a cosmopolitan fungus, Paecilomyces variotii (Eurotiales).</title>
        <authorList>
            <person name="Urquhart A.S."/>
            <person name="Mondo S.J."/>
            <person name="Makela M.R."/>
            <person name="Hane J.K."/>
            <person name="Wiebenga A."/>
            <person name="He G."/>
            <person name="Mihaltcheva S."/>
            <person name="Pangilinan J."/>
            <person name="Lipzen A."/>
            <person name="Barry K."/>
            <person name="de Vries R.P."/>
            <person name="Grigoriev I.V."/>
            <person name="Idnurm A."/>
        </authorList>
    </citation>
    <scope>NUCLEOTIDE SEQUENCE [LARGE SCALE GENOMIC DNA]</scope>
    <source>
        <strain evidence="7 8">CBS 101075</strain>
    </source>
</reference>
<feature type="transmembrane region" description="Helical" evidence="6">
    <location>
        <begin position="436"/>
        <end position="457"/>
    </location>
</feature>
<feature type="transmembrane region" description="Helical" evidence="6">
    <location>
        <begin position="366"/>
        <end position="386"/>
    </location>
</feature>
<comment type="caution">
    <text evidence="7">The sequence shown here is derived from an EMBL/GenBank/DDBJ whole genome shotgun (WGS) entry which is preliminary data.</text>
</comment>
<evidence type="ECO:0000313" key="8">
    <source>
        <dbReference type="Proteomes" id="UP000283841"/>
    </source>
</evidence>
<organism evidence="7 8">
    <name type="scientific">Byssochlamys spectabilis</name>
    <name type="common">Paecilomyces variotii</name>
    <dbReference type="NCBI Taxonomy" id="264951"/>
    <lineage>
        <taxon>Eukaryota</taxon>
        <taxon>Fungi</taxon>
        <taxon>Dikarya</taxon>
        <taxon>Ascomycota</taxon>
        <taxon>Pezizomycotina</taxon>
        <taxon>Eurotiomycetes</taxon>
        <taxon>Eurotiomycetidae</taxon>
        <taxon>Eurotiales</taxon>
        <taxon>Thermoascaceae</taxon>
        <taxon>Paecilomyces</taxon>
    </lineage>
</organism>
<dbReference type="Pfam" id="PF02133">
    <property type="entry name" value="Transp_cyt_pur"/>
    <property type="match status" value="1"/>
</dbReference>
<dbReference type="STRING" id="264951.A0A443HWH4"/>
<dbReference type="VEuPathDB" id="FungiDB:C8Q69DRAFT_519559"/>
<proteinExistence type="inferred from homology"/>
<comment type="similarity">
    <text evidence="2">Belongs to the purine-cytosine permease (2.A.39) family.</text>
</comment>
<dbReference type="GeneID" id="39602750"/>
<sequence length="572" mass="62406">MASKLLQLISVENNKYNGVETNHLINPDIVPMPPSRRTWGYIAFLGFWGITNLTAVSWTTGSSLLSTGLSVWETMVVLVIGQGLVTCLALANGWTGAEWHIGFTVAQRVTLGIYGSYIGIVIRIVLSVVWYASQAWLGGLCCAAVVSSWSYSFLTMKNTLPESAHMQTRDLIGFLIFQVISFPLMLIRPEKSKNPVAVSNIIAFCVLAGIAIWGGKEGGVGPLLHQGQKDLSSSERAWAWLYGITSVIGSLCAGIMNQSDYSRFAVRPKVQVPGTSFSLFILGVIVPLMGIVTASATVTIYGGDPIWNPVDIIFKWMTEEYNAKSRAAAFFSGLALTCAQLSMNILGNGFAGGMDLAGLFPKFINIRRGCVITALLSWVVQPWLMYNTSSTFVAAMSAFSVFLAPLTGIMICDYFFLRKQRIQLSALYTRDPGGAFWYTLGVNWRGVLTWVVCFAPALPGMIAELSGTVKVSKGATYYYYANYIFGWCEAVFLYYVLSKIFPPAGVGLTDERDIYGTFDKETALRKGITPFQGLRVVDGEETQDRDSTATIEATNGYSKGAHADERAVPGSI</sequence>
<dbReference type="Proteomes" id="UP000283841">
    <property type="component" value="Unassembled WGS sequence"/>
</dbReference>
<evidence type="ECO:0000256" key="4">
    <source>
        <dbReference type="ARBA" id="ARBA00022989"/>
    </source>
</evidence>
<feature type="transmembrane region" description="Helical" evidence="6">
    <location>
        <begin position="196"/>
        <end position="215"/>
    </location>
</feature>
<dbReference type="Gene3D" id="1.10.4160.10">
    <property type="entry name" value="Hydantoin permease"/>
    <property type="match status" value="1"/>
</dbReference>